<organism evidence="2 3">
    <name type="scientific">Streptomyces venezuelae (strain ATCC 10712 / CBS 650.69 / DSM 40230 / JCM 4526 / NBRC 13096 / PD 04745)</name>
    <dbReference type="NCBI Taxonomy" id="953739"/>
    <lineage>
        <taxon>Bacteria</taxon>
        <taxon>Bacillati</taxon>
        <taxon>Actinomycetota</taxon>
        <taxon>Actinomycetes</taxon>
        <taxon>Kitasatosporales</taxon>
        <taxon>Streptomycetaceae</taxon>
        <taxon>Streptomyces</taxon>
    </lineage>
</organism>
<proteinExistence type="predicted"/>
<accession>F2RAY5</accession>
<gene>
    <name evidence="2" type="ordered locus">SVEN_5918</name>
</gene>
<evidence type="ECO:0000313" key="2">
    <source>
        <dbReference type="EMBL" id="CCA59204.1"/>
    </source>
</evidence>
<keyword evidence="3" id="KW-1185">Reference proteome</keyword>
<name>F2RAY5_STRVP</name>
<reference evidence="2 3" key="1">
    <citation type="journal article" date="2011" name="BMC Genomics">
        <title>Genome-wide analysis of the role of GlnR in Streptomyces venezuelae provides new insights into global nitrogen regulation in actinomycetes.</title>
        <authorList>
            <person name="Pullan S.T."/>
            <person name="Bibb M.J."/>
            <person name="Merrick M."/>
        </authorList>
    </citation>
    <scope>NUCLEOTIDE SEQUENCE [LARGE SCALE GENOMIC DNA]</scope>
    <source>
        <strain evidence="3">ATCC 10712 / CBS 650.69 / DSM 40230 / JCM 4526 / NBRC 13096 / PD 04745</strain>
    </source>
</reference>
<protein>
    <submittedName>
        <fullName evidence="2">Uncharacterized protein</fullName>
    </submittedName>
</protein>
<feature type="region of interest" description="Disordered" evidence="1">
    <location>
        <begin position="1"/>
        <end position="35"/>
    </location>
</feature>
<dbReference type="Proteomes" id="UP000006854">
    <property type="component" value="Chromosome"/>
</dbReference>
<evidence type="ECO:0000256" key="1">
    <source>
        <dbReference type="SAM" id="MobiDB-lite"/>
    </source>
</evidence>
<sequence length="35" mass="3499">MPPRSSAPTAATRTCVRTSRATAPGNAARAAEPSS</sequence>
<dbReference type="STRING" id="953739.SVEN_5918"/>
<feature type="compositionally biased region" description="Polar residues" evidence="1">
    <location>
        <begin position="1"/>
        <end position="20"/>
    </location>
</feature>
<dbReference type="EMBL" id="FR845719">
    <property type="protein sequence ID" value="CCA59204.1"/>
    <property type="molecule type" value="Genomic_DNA"/>
</dbReference>
<dbReference type="AlphaFoldDB" id="F2RAY5"/>
<dbReference type="HOGENOM" id="CLU_3367762_0_0_11"/>
<dbReference type="KEGG" id="sve:SVEN_5918"/>
<feature type="compositionally biased region" description="Low complexity" evidence="1">
    <location>
        <begin position="21"/>
        <end position="35"/>
    </location>
</feature>
<evidence type="ECO:0000313" key="3">
    <source>
        <dbReference type="Proteomes" id="UP000006854"/>
    </source>
</evidence>